<keyword evidence="1" id="KW-1133">Transmembrane helix</keyword>
<evidence type="ECO:0000313" key="3">
    <source>
        <dbReference type="Proteomes" id="UP000820818"/>
    </source>
</evidence>
<evidence type="ECO:0000313" key="2">
    <source>
        <dbReference type="EMBL" id="KAI9560349.1"/>
    </source>
</evidence>
<organism evidence="2 3">
    <name type="scientific">Daphnia sinensis</name>
    <dbReference type="NCBI Taxonomy" id="1820382"/>
    <lineage>
        <taxon>Eukaryota</taxon>
        <taxon>Metazoa</taxon>
        <taxon>Ecdysozoa</taxon>
        <taxon>Arthropoda</taxon>
        <taxon>Crustacea</taxon>
        <taxon>Branchiopoda</taxon>
        <taxon>Diplostraca</taxon>
        <taxon>Cladocera</taxon>
        <taxon>Anomopoda</taxon>
        <taxon>Daphniidae</taxon>
        <taxon>Daphnia</taxon>
        <taxon>Daphnia similis group</taxon>
    </lineage>
</organism>
<protein>
    <submittedName>
        <fullName evidence="2">Uncharacterized protein</fullName>
    </submittedName>
</protein>
<comment type="caution">
    <text evidence="2">The sequence shown here is derived from an EMBL/GenBank/DDBJ whole genome shotgun (WGS) entry which is preliminary data.</text>
</comment>
<keyword evidence="3" id="KW-1185">Reference proteome</keyword>
<accession>A0AAD5KVI8</accession>
<dbReference type="AlphaFoldDB" id="A0AAD5KVI8"/>
<feature type="transmembrane region" description="Helical" evidence="1">
    <location>
        <begin position="17"/>
        <end position="34"/>
    </location>
</feature>
<dbReference type="EMBL" id="WJBH02000004">
    <property type="protein sequence ID" value="KAI9560349.1"/>
    <property type="molecule type" value="Genomic_DNA"/>
</dbReference>
<evidence type="ECO:0000256" key="1">
    <source>
        <dbReference type="SAM" id="Phobius"/>
    </source>
</evidence>
<gene>
    <name evidence="2" type="ORF">GHT06_014366</name>
</gene>
<sequence length="157" mass="17884">MAGALEPQPTWGGKDDIFFTLAGILISVQLEFWVRMLRKNRCGHKHLPTQSHAHSSTEVVWGLKQVGIFPPLSRRLCFALKRCQTCPYTSLRIDWLLAVDEEERVKVCQVALKWLELYGNEGDEVFFLDGGKLPSLQTSVPHMAGMADRGWRLLVKY</sequence>
<reference evidence="2 3" key="1">
    <citation type="submission" date="2022-05" db="EMBL/GenBank/DDBJ databases">
        <title>A multi-omics perspective on studying reproductive biology in Daphnia sinensis.</title>
        <authorList>
            <person name="Jia J."/>
        </authorList>
    </citation>
    <scope>NUCLEOTIDE SEQUENCE [LARGE SCALE GENOMIC DNA]</scope>
    <source>
        <strain evidence="2 3">WSL</strain>
    </source>
</reference>
<keyword evidence="1" id="KW-0812">Transmembrane</keyword>
<keyword evidence="1" id="KW-0472">Membrane</keyword>
<proteinExistence type="predicted"/>
<name>A0AAD5KVI8_9CRUS</name>
<dbReference type="Proteomes" id="UP000820818">
    <property type="component" value="Linkage Group LG4"/>
</dbReference>